<evidence type="ECO:0000313" key="13">
    <source>
        <dbReference type="Proteomes" id="UP000316759"/>
    </source>
</evidence>
<dbReference type="InterPro" id="IPR036236">
    <property type="entry name" value="Znf_C2H2_sf"/>
</dbReference>
<keyword evidence="7" id="KW-0804">Transcription</keyword>
<dbReference type="GO" id="GO:0000981">
    <property type="term" value="F:DNA-binding transcription factor activity, RNA polymerase II-specific"/>
    <property type="evidence" value="ECO:0007669"/>
    <property type="project" value="TreeGrafter"/>
</dbReference>
<dbReference type="EMBL" id="SUNJ01006470">
    <property type="protein sequence ID" value="TPP62764.1"/>
    <property type="molecule type" value="Genomic_DNA"/>
</dbReference>
<dbReference type="SUPFAM" id="SSF57667">
    <property type="entry name" value="beta-beta-alpha zinc fingers"/>
    <property type="match status" value="1"/>
</dbReference>
<keyword evidence="4 9" id="KW-0863">Zinc-finger</keyword>
<keyword evidence="2" id="KW-0479">Metal-binding</keyword>
<evidence type="ECO:0000256" key="3">
    <source>
        <dbReference type="ARBA" id="ARBA00022737"/>
    </source>
</evidence>
<comment type="caution">
    <text evidence="12">The sequence shown here is derived from an EMBL/GenBank/DDBJ whole genome shotgun (WGS) entry which is preliminary data.</text>
</comment>
<sequence>MPRSCCNHVILTTWTPTIGQLNELSAISASSSGDNPKNSQKNGETPDRSAHSSTIPSNLSSLSGLGDCPWSSSGLNPAELSPVVHWSNRISPTGKLSTVDKAPSPFDQGESMRVEQTQVDSGCCATAQVTPLIQDSSVPNFSPHWWTLLLTPSSPSAPALPPPGQLPLEVDAVFFAYFLLRGLYYLAEYHPTSTIGSPHNSYTFTLNFQHAFMYLRLWRHLMAHLSASTMPSHSAPVGGPGLWDPHQLVNEFCSIDPILSTQTTIPCRNETISNPLPTQSSPLNLATKPSRIPFEWSPLIEDAAKPSEPSVNSSESVRGTRKTFSPITPYESQWHNRSSCMTDIRHSTPRGPGPMKSVERSSHGSGGVQRAVYKCSHCGRGFSKAYNRTIHERTHTDERPFGCTVCSRRFRRKDHLRDHRFVSFVCFAI</sequence>
<keyword evidence="13" id="KW-1185">Reference proteome</keyword>
<evidence type="ECO:0000313" key="12">
    <source>
        <dbReference type="EMBL" id="TPP62764.1"/>
    </source>
</evidence>
<feature type="domain" description="C2H2-type" evidence="11">
    <location>
        <begin position="373"/>
        <end position="400"/>
    </location>
</feature>
<evidence type="ECO:0000256" key="2">
    <source>
        <dbReference type="ARBA" id="ARBA00022723"/>
    </source>
</evidence>
<dbReference type="OrthoDB" id="9451254at2759"/>
<accession>A0A504YN57</accession>
<keyword evidence="5" id="KW-0862">Zinc</keyword>
<dbReference type="GO" id="GO:0008270">
    <property type="term" value="F:zinc ion binding"/>
    <property type="evidence" value="ECO:0007669"/>
    <property type="project" value="UniProtKB-KW"/>
</dbReference>
<dbReference type="InterPro" id="IPR050717">
    <property type="entry name" value="C2H2-ZF_Transcription_Reg"/>
</dbReference>
<evidence type="ECO:0000256" key="5">
    <source>
        <dbReference type="ARBA" id="ARBA00022833"/>
    </source>
</evidence>
<feature type="compositionally biased region" description="Low complexity" evidence="10">
    <location>
        <begin position="306"/>
        <end position="317"/>
    </location>
</feature>
<comment type="subcellular location">
    <subcellularLocation>
        <location evidence="1">Nucleus</location>
    </subcellularLocation>
</comment>
<evidence type="ECO:0000256" key="6">
    <source>
        <dbReference type="ARBA" id="ARBA00023015"/>
    </source>
</evidence>
<evidence type="ECO:0000256" key="10">
    <source>
        <dbReference type="SAM" id="MobiDB-lite"/>
    </source>
</evidence>
<dbReference type="STRING" id="46835.A0A504YN57"/>
<dbReference type="PROSITE" id="PS50157">
    <property type="entry name" value="ZINC_FINGER_C2H2_2"/>
    <property type="match status" value="2"/>
</dbReference>
<protein>
    <submittedName>
        <fullName evidence="12">Protein odd-skipped 2</fullName>
    </submittedName>
</protein>
<feature type="compositionally biased region" description="Polar residues" evidence="10">
    <location>
        <begin position="28"/>
        <end position="43"/>
    </location>
</feature>
<dbReference type="FunFam" id="3.30.160.60:FF:000110">
    <property type="entry name" value="Zinc finger protein-like"/>
    <property type="match status" value="1"/>
</dbReference>
<dbReference type="PROSITE" id="PS00028">
    <property type="entry name" value="ZINC_FINGER_C2H2_1"/>
    <property type="match status" value="1"/>
</dbReference>
<reference evidence="12 13" key="1">
    <citation type="submission" date="2019-04" db="EMBL/GenBank/DDBJ databases">
        <title>Annotation for the trematode Fasciola gigantica.</title>
        <authorList>
            <person name="Choi Y.-J."/>
        </authorList>
    </citation>
    <scope>NUCLEOTIDE SEQUENCE [LARGE SCALE GENOMIC DNA]</scope>
    <source>
        <strain evidence="12">Uganda_cow_1</strain>
    </source>
</reference>
<feature type="region of interest" description="Disordered" evidence="10">
    <location>
        <begin position="28"/>
        <end position="60"/>
    </location>
</feature>
<dbReference type="PANTHER" id="PTHR14196:SF0">
    <property type="entry name" value="PROTEIN BOWEL"/>
    <property type="match status" value="1"/>
</dbReference>
<gene>
    <name evidence="12" type="ORF">FGIG_06557</name>
</gene>
<proteinExistence type="predicted"/>
<dbReference type="AlphaFoldDB" id="A0A504YN57"/>
<feature type="domain" description="C2H2-type" evidence="11">
    <location>
        <begin position="401"/>
        <end position="420"/>
    </location>
</feature>
<keyword evidence="8" id="KW-0539">Nucleus</keyword>
<keyword evidence="6" id="KW-0805">Transcription regulation</keyword>
<dbReference type="SMART" id="SM00355">
    <property type="entry name" value="ZnF_C2H2"/>
    <property type="match status" value="2"/>
</dbReference>
<dbReference type="Pfam" id="PF00096">
    <property type="entry name" value="zf-C2H2"/>
    <property type="match status" value="2"/>
</dbReference>
<name>A0A504YN57_FASGI</name>
<dbReference type="InterPro" id="IPR013087">
    <property type="entry name" value="Znf_C2H2_type"/>
</dbReference>
<organism evidence="12 13">
    <name type="scientific">Fasciola gigantica</name>
    <name type="common">Giant liver fluke</name>
    <dbReference type="NCBI Taxonomy" id="46835"/>
    <lineage>
        <taxon>Eukaryota</taxon>
        <taxon>Metazoa</taxon>
        <taxon>Spiralia</taxon>
        <taxon>Lophotrochozoa</taxon>
        <taxon>Platyhelminthes</taxon>
        <taxon>Trematoda</taxon>
        <taxon>Digenea</taxon>
        <taxon>Plagiorchiida</taxon>
        <taxon>Echinostomata</taxon>
        <taxon>Echinostomatoidea</taxon>
        <taxon>Fasciolidae</taxon>
        <taxon>Fasciola</taxon>
    </lineage>
</organism>
<dbReference type="Proteomes" id="UP000316759">
    <property type="component" value="Unassembled WGS sequence"/>
</dbReference>
<dbReference type="FunFam" id="3.30.160.60:FF:000065">
    <property type="entry name" value="B-cell CLL/lymphoma 6, member B"/>
    <property type="match status" value="1"/>
</dbReference>
<evidence type="ECO:0000256" key="9">
    <source>
        <dbReference type="PROSITE-ProRule" id="PRU00042"/>
    </source>
</evidence>
<feature type="region of interest" description="Disordered" evidence="10">
    <location>
        <begin position="304"/>
        <end position="323"/>
    </location>
</feature>
<evidence type="ECO:0000259" key="11">
    <source>
        <dbReference type="PROSITE" id="PS50157"/>
    </source>
</evidence>
<evidence type="ECO:0000256" key="7">
    <source>
        <dbReference type="ARBA" id="ARBA00023163"/>
    </source>
</evidence>
<evidence type="ECO:0000256" key="8">
    <source>
        <dbReference type="ARBA" id="ARBA00023242"/>
    </source>
</evidence>
<dbReference type="GO" id="GO:0005634">
    <property type="term" value="C:nucleus"/>
    <property type="evidence" value="ECO:0007669"/>
    <property type="project" value="UniProtKB-SubCell"/>
</dbReference>
<keyword evidence="3" id="KW-0677">Repeat</keyword>
<dbReference type="GO" id="GO:0000977">
    <property type="term" value="F:RNA polymerase II transcription regulatory region sequence-specific DNA binding"/>
    <property type="evidence" value="ECO:0007669"/>
    <property type="project" value="TreeGrafter"/>
</dbReference>
<dbReference type="PANTHER" id="PTHR14196">
    <property type="entry name" value="ODD-SKIPPED - RELATED"/>
    <property type="match status" value="1"/>
</dbReference>
<dbReference type="Gene3D" id="3.30.160.60">
    <property type="entry name" value="Classic Zinc Finger"/>
    <property type="match status" value="2"/>
</dbReference>
<evidence type="ECO:0000256" key="4">
    <source>
        <dbReference type="ARBA" id="ARBA00022771"/>
    </source>
</evidence>
<evidence type="ECO:0000256" key="1">
    <source>
        <dbReference type="ARBA" id="ARBA00004123"/>
    </source>
</evidence>